<organism evidence="5 6">
    <name type="scientific">Pontibacillus marinus BH030004 = DSM 16465</name>
    <dbReference type="NCBI Taxonomy" id="1385511"/>
    <lineage>
        <taxon>Bacteria</taxon>
        <taxon>Bacillati</taxon>
        <taxon>Bacillota</taxon>
        <taxon>Bacilli</taxon>
        <taxon>Bacillales</taxon>
        <taxon>Bacillaceae</taxon>
        <taxon>Pontibacillus</taxon>
    </lineage>
</organism>
<dbReference type="SMART" id="SM00318">
    <property type="entry name" value="SNc"/>
    <property type="match status" value="1"/>
</dbReference>
<feature type="chain" id="PRO_5002022874" description="Endonuclease" evidence="2">
    <location>
        <begin position="30"/>
        <end position="910"/>
    </location>
</feature>
<dbReference type="InterPro" id="IPR035437">
    <property type="entry name" value="SNase_OB-fold_sf"/>
</dbReference>
<dbReference type="PROSITE" id="PS50830">
    <property type="entry name" value="TNASE_3"/>
    <property type="match status" value="1"/>
</dbReference>
<dbReference type="Pfam" id="PF00932">
    <property type="entry name" value="LTD"/>
    <property type="match status" value="1"/>
</dbReference>
<dbReference type="Proteomes" id="UP000030403">
    <property type="component" value="Unassembled WGS sequence"/>
</dbReference>
<feature type="signal peptide" evidence="2">
    <location>
        <begin position="1"/>
        <end position="29"/>
    </location>
</feature>
<accession>A0A0A5GGC4</accession>
<evidence type="ECO:0000259" key="4">
    <source>
        <dbReference type="PROSITE" id="PS51841"/>
    </source>
</evidence>
<dbReference type="Gene3D" id="2.40.50.90">
    <property type="match status" value="1"/>
</dbReference>
<dbReference type="SUPFAM" id="SSF50199">
    <property type="entry name" value="Staphylococcal nuclease"/>
    <property type="match status" value="1"/>
</dbReference>
<evidence type="ECO:0000313" key="6">
    <source>
        <dbReference type="Proteomes" id="UP000030403"/>
    </source>
</evidence>
<dbReference type="InterPro" id="IPR016071">
    <property type="entry name" value="Staphylococal_nuclease_OB-fold"/>
</dbReference>
<keyword evidence="6" id="KW-1185">Reference proteome</keyword>
<evidence type="ECO:0000313" key="5">
    <source>
        <dbReference type="EMBL" id="KGX90278.1"/>
    </source>
</evidence>
<protein>
    <recommendedName>
        <fullName evidence="7">Endonuclease</fullName>
    </recommendedName>
</protein>
<keyword evidence="2" id="KW-0732">Signal</keyword>
<evidence type="ECO:0000259" key="3">
    <source>
        <dbReference type="PROSITE" id="PS50830"/>
    </source>
</evidence>
<evidence type="ECO:0000256" key="2">
    <source>
        <dbReference type="SAM" id="SignalP"/>
    </source>
</evidence>
<feature type="region of interest" description="Disordered" evidence="1">
    <location>
        <begin position="880"/>
        <end position="910"/>
    </location>
</feature>
<dbReference type="Pfam" id="PF00565">
    <property type="entry name" value="SNase"/>
    <property type="match status" value="1"/>
</dbReference>
<name>A0A0A5GGC4_9BACI</name>
<dbReference type="eggNOG" id="COG2374">
    <property type="taxonomic scope" value="Bacteria"/>
</dbReference>
<dbReference type="RefSeq" id="WP_027448683.1">
    <property type="nucleotide sequence ID" value="NZ_AVPF01000008.1"/>
</dbReference>
<sequence length="910" mass="102585">MHKPKHLFRLLLAMILVISVLPITPNVQAEDHSTLILSEYIEGSSYNKALEIYNGTGDEVDLEDYTLVHFNNGASQDPDDGEYVNVLDLEGTLENDEVHVVAHDEANEDILDVADQTGNTYFYSFNGDDAIVLFKDYDADTRQGTVVDSIGKVGEDPGSAWNQNQVSTQNATLVRNQSVTSGDQDLYDSFDPSSEWIALPQDTISNLGKYTEVQAPEQKEQYTAVVDRVVDGDTIKIQDPILGTTTVRYLNIDTPETYHLDSYDPSLVTQNKDHSQKYHGERATQYLQNLLDSGDEVRLKLGEEAKDDYGRLLAEVIRKDDGVNTNLKMVEQGYAVTYFIYPFESDMTFLTYQQATKQAVEKDYGIWDDSTPLLELPFEFRVREQDKDFSKFVGNYETEEYVQPENWDDVPVYKRVFFWTEEDAIKAGYDPNFDRDPLIADARYADEGDTVTVTGTVIAKDEAGSKTNYYIQDKSAGIVVRTDDLDAEIGEDIEATGETNDYYGLLQVLSSDAEVIGHEGEYNTPSLIQSSEIGEDLESQLVMLEDVTINSEDSYNNYEAKDANGTFTIDSDQELVEVDETYAQLIGYVDYNNGEFKVTPRFEEDVVDEIATSDIEDVRDADLGTLVKVEGIITAMFEAGGKTNYFIQDETAGLVVRAEDINAEIGDQIEAKARTEEYFDLLQLQPSPSNIEITDEDAGVPEPKNIESDDLGEELEGQLVEIDGVRVTNVDSHHNYTAEDDEGTFTIDSDQDLVDVDQEYTTIIGVVDYNYGEYKLTPRFEEDVMARDEEDEDHDEDIDKDIFGDYLDGDESLDDVKDHIIDLYDKLSSDELADLLDEELSEFIETNGNTSQHIDSTVHHIMKSLSKLDKGNTDVEERKIHHELEKIMKKHHKSKEHKGNGKAKGKGKRK</sequence>
<feature type="domain" description="LTD" evidence="4">
    <location>
        <begin position="23"/>
        <end position="159"/>
    </location>
</feature>
<dbReference type="EMBL" id="AVPF01000008">
    <property type="protein sequence ID" value="KGX90278.1"/>
    <property type="molecule type" value="Genomic_DNA"/>
</dbReference>
<comment type="caution">
    <text evidence="5">The sequence shown here is derived from an EMBL/GenBank/DDBJ whole genome shotgun (WGS) entry which is preliminary data.</text>
</comment>
<dbReference type="AlphaFoldDB" id="A0A0A5GGC4"/>
<dbReference type="eggNOG" id="COG1525">
    <property type="taxonomic scope" value="Bacteria"/>
</dbReference>
<feature type="domain" description="TNase-like" evidence="3">
    <location>
        <begin position="220"/>
        <end position="369"/>
    </location>
</feature>
<evidence type="ECO:0008006" key="7">
    <source>
        <dbReference type="Google" id="ProtNLM"/>
    </source>
</evidence>
<dbReference type="PROSITE" id="PS51841">
    <property type="entry name" value="LTD"/>
    <property type="match status" value="1"/>
</dbReference>
<evidence type="ECO:0000256" key="1">
    <source>
        <dbReference type="SAM" id="MobiDB-lite"/>
    </source>
</evidence>
<reference evidence="5 6" key="1">
    <citation type="submission" date="2013-08" db="EMBL/GenBank/DDBJ databases">
        <authorList>
            <person name="Huang J."/>
            <person name="Wang G."/>
        </authorList>
    </citation>
    <scope>NUCLEOTIDE SEQUENCE [LARGE SCALE GENOMIC DNA]</scope>
    <source>
        <strain evidence="5 6">BH030004</strain>
    </source>
</reference>
<dbReference type="InterPro" id="IPR001322">
    <property type="entry name" value="Lamin_tail_dom"/>
</dbReference>
<dbReference type="OrthoDB" id="9775118at2"/>
<feature type="compositionally biased region" description="Basic residues" evidence="1">
    <location>
        <begin position="888"/>
        <end position="910"/>
    </location>
</feature>
<proteinExistence type="predicted"/>
<gene>
    <name evidence="5" type="ORF">N783_21040</name>
</gene>
<dbReference type="CDD" id="cd04486">
    <property type="entry name" value="YhcR_OBF_like"/>
    <property type="match status" value="1"/>
</dbReference>
<dbReference type="STRING" id="1385511.GCA_000425225_02210"/>